<keyword evidence="2" id="KW-1185">Reference proteome</keyword>
<proteinExistence type="predicted"/>
<comment type="caution">
    <text evidence="1">The sequence shown here is derived from an EMBL/GenBank/DDBJ whole genome shotgun (WGS) entry which is preliminary data.</text>
</comment>
<dbReference type="AlphaFoldDB" id="A0A917U2B1"/>
<dbReference type="Proteomes" id="UP000642070">
    <property type="component" value="Unassembled WGS sequence"/>
</dbReference>
<evidence type="ECO:0000313" key="1">
    <source>
        <dbReference type="EMBL" id="GGM52957.1"/>
    </source>
</evidence>
<dbReference type="RefSeq" id="WP_229836011.1">
    <property type="nucleotide sequence ID" value="NZ_BMPI01000035.1"/>
</dbReference>
<accession>A0A917U2B1</accession>
<organism evidence="1 2">
    <name type="scientific">Dactylosporangium sucinum</name>
    <dbReference type="NCBI Taxonomy" id="1424081"/>
    <lineage>
        <taxon>Bacteria</taxon>
        <taxon>Bacillati</taxon>
        <taxon>Actinomycetota</taxon>
        <taxon>Actinomycetes</taxon>
        <taxon>Micromonosporales</taxon>
        <taxon>Micromonosporaceae</taxon>
        <taxon>Dactylosporangium</taxon>
    </lineage>
</organism>
<reference evidence="1" key="2">
    <citation type="submission" date="2020-09" db="EMBL/GenBank/DDBJ databases">
        <authorList>
            <person name="Sun Q."/>
            <person name="Ohkuma M."/>
        </authorList>
    </citation>
    <scope>NUCLEOTIDE SEQUENCE</scope>
    <source>
        <strain evidence="1">JCM 19831</strain>
    </source>
</reference>
<sequence>MELMLVLLGVAIGAAAGYNLGQRSRPRVQQLQAADAVVRFVRAVEASEMPRESVMAVKHVVSETYDAETAAYIHTKLRNVQAGNE</sequence>
<name>A0A917U2B1_9ACTN</name>
<evidence type="ECO:0000313" key="2">
    <source>
        <dbReference type="Proteomes" id="UP000642070"/>
    </source>
</evidence>
<dbReference type="EMBL" id="BMPI01000035">
    <property type="protein sequence ID" value="GGM52957.1"/>
    <property type="molecule type" value="Genomic_DNA"/>
</dbReference>
<reference evidence="1" key="1">
    <citation type="journal article" date="2014" name="Int. J. Syst. Evol. Microbiol.">
        <title>Complete genome sequence of Corynebacterium casei LMG S-19264T (=DSM 44701T), isolated from a smear-ripened cheese.</title>
        <authorList>
            <consortium name="US DOE Joint Genome Institute (JGI-PGF)"/>
            <person name="Walter F."/>
            <person name="Albersmeier A."/>
            <person name="Kalinowski J."/>
            <person name="Ruckert C."/>
        </authorList>
    </citation>
    <scope>NUCLEOTIDE SEQUENCE</scope>
    <source>
        <strain evidence="1">JCM 19831</strain>
    </source>
</reference>
<protein>
    <submittedName>
        <fullName evidence="1">Uncharacterized protein</fullName>
    </submittedName>
</protein>
<gene>
    <name evidence="1" type="ORF">GCM10007977_063190</name>
</gene>